<dbReference type="PROSITE" id="PS00737">
    <property type="entry name" value="THIOLASE_2"/>
    <property type="match status" value="1"/>
</dbReference>
<comment type="similarity">
    <text evidence="2">Belongs to the thiolase-like superfamily. Thiolase family.</text>
</comment>
<reference evidence="7" key="1">
    <citation type="submission" date="2022-04" db="EMBL/GenBank/DDBJ databases">
        <authorList>
            <person name="Xu L."/>
            <person name="Lv Z."/>
        </authorList>
    </citation>
    <scope>NUCLEOTIDE SEQUENCE</scope>
    <source>
        <strain evidence="7">LV_2022a</strain>
    </source>
</reference>
<evidence type="ECO:0000256" key="4">
    <source>
        <dbReference type="ARBA" id="ARBA00023315"/>
    </source>
</evidence>
<evidence type="ECO:0000313" key="7">
    <source>
        <dbReference type="EMBL" id="KAK4471786.1"/>
    </source>
</evidence>
<dbReference type="NCBIfam" id="TIGR01930">
    <property type="entry name" value="AcCoA-C-Actrans"/>
    <property type="match status" value="1"/>
</dbReference>
<dbReference type="InterPro" id="IPR020613">
    <property type="entry name" value="Thiolase_CS"/>
</dbReference>
<proteinExistence type="inferred from homology"/>
<dbReference type="PANTHER" id="PTHR18919:SF107">
    <property type="entry name" value="ACETYL-COA ACETYLTRANSFERASE, CYTOSOLIC"/>
    <property type="match status" value="1"/>
</dbReference>
<dbReference type="Pfam" id="PF00108">
    <property type="entry name" value="Thiolase_N"/>
    <property type="match status" value="1"/>
</dbReference>
<dbReference type="InterPro" id="IPR016039">
    <property type="entry name" value="Thiolase-like"/>
</dbReference>
<dbReference type="SUPFAM" id="SSF53901">
    <property type="entry name" value="Thiolase-like"/>
    <property type="match status" value="2"/>
</dbReference>
<evidence type="ECO:0000256" key="3">
    <source>
        <dbReference type="ARBA" id="ARBA00022679"/>
    </source>
</evidence>
<dbReference type="InterPro" id="IPR020617">
    <property type="entry name" value="Thiolase_C"/>
</dbReference>
<organism evidence="7 8">
    <name type="scientific">Schistosoma mekongi</name>
    <name type="common">Parasitic worm</name>
    <dbReference type="NCBI Taxonomy" id="38744"/>
    <lineage>
        <taxon>Eukaryota</taxon>
        <taxon>Metazoa</taxon>
        <taxon>Spiralia</taxon>
        <taxon>Lophotrochozoa</taxon>
        <taxon>Platyhelminthes</taxon>
        <taxon>Trematoda</taxon>
        <taxon>Digenea</taxon>
        <taxon>Strigeidida</taxon>
        <taxon>Schistosomatoidea</taxon>
        <taxon>Schistosomatidae</taxon>
        <taxon>Schistosoma</taxon>
    </lineage>
</organism>
<dbReference type="AlphaFoldDB" id="A0AAE1ZCK7"/>
<accession>A0AAE1ZCK7</accession>
<feature type="domain" description="Thiolase C-terminal" evidence="6">
    <location>
        <begin position="703"/>
        <end position="833"/>
    </location>
</feature>
<keyword evidence="4" id="KW-0012">Acyltransferase</keyword>
<evidence type="ECO:0000313" key="8">
    <source>
        <dbReference type="Proteomes" id="UP001292079"/>
    </source>
</evidence>
<name>A0AAE1ZCK7_SCHME</name>
<comment type="pathway">
    <text evidence="1">Lipid metabolism.</text>
</comment>
<dbReference type="CDD" id="cd00751">
    <property type="entry name" value="thiolase"/>
    <property type="match status" value="1"/>
</dbReference>
<keyword evidence="3" id="KW-0808">Transferase</keyword>
<evidence type="ECO:0000256" key="2">
    <source>
        <dbReference type="ARBA" id="ARBA00010982"/>
    </source>
</evidence>
<keyword evidence="8" id="KW-1185">Reference proteome</keyword>
<evidence type="ECO:0000259" key="5">
    <source>
        <dbReference type="Pfam" id="PF00108"/>
    </source>
</evidence>
<comment type="caution">
    <text evidence="7">The sequence shown here is derived from an EMBL/GenBank/DDBJ whole genome shotgun (WGS) entry which is preliminary data.</text>
</comment>
<dbReference type="PROSITE" id="PS00099">
    <property type="entry name" value="THIOLASE_3"/>
    <property type="match status" value="1"/>
</dbReference>
<reference evidence="7" key="2">
    <citation type="journal article" date="2023" name="Infect Dis Poverty">
        <title>Chromosome-scale genome of the human blood fluke Schistosoma mekongi and its implications for public health.</title>
        <authorList>
            <person name="Zhou M."/>
            <person name="Xu L."/>
            <person name="Xu D."/>
            <person name="Chen W."/>
            <person name="Khan J."/>
            <person name="Hu Y."/>
            <person name="Huang H."/>
            <person name="Wei H."/>
            <person name="Zhang Y."/>
            <person name="Chusongsang P."/>
            <person name="Tanasarnprasert K."/>
            <person name="Hu X."/>
            <person name="Limpanont Y."/>
            <person name="Lv Z."/>
        </authorList>
    </citation>
    <scope>NUCLEOTIDE SEQUENCE</scope>
    <source>
        <strain evidence="7">LV_2022a</strain>
    </source>
</reference>
<dbReference type="Proteomes" id="UP001292079">
    <property type="component" value="Unassembled WGS sequence"/>
</dbReference>
<dbReference type="InterPro" id="IPR020616">
    <property type="entry name" value="Thiolase_N"/>
</dbReference>
<evidence type="ECO:0000256" key="1">
    <source>
        <dbReference type="ARBA" id="ARBA00005189"/>
    </source>
</evidence>
<dbReference type="EMBL" id="JALJAT010000003">
    <property type="protein sequence ID" value="KAK4471786.1"/>
    <property type="molecule type" value="Genomic_DNA"/>
</dbReference>
<evidence type="ECO:0000259" key="6">
    <source>
        <dbReference type="Pfam" id="PF02803"/>
    </source>
</evidence>
<sequence length="836" mass="90997">MYKSQESCIELLSNINFCGILGFKLVIECMSFLESGKCDTSQVYSVEQSIIQAWERQHDVNLTNPHLDVLDAWSSDGGSISSSSSCCSDVFCLDTDSPNPSSTTLREQLEESHFNYSKDASRFLNVQKHPLHYLKCAGVYTGKEVLAQAIDRWQSYKNLCYQALYVLRQQLVDAYIPYAIEESKINSTKQTSGLTNTTSTLPTRNRRRQRAAQKMLHHSVKTANQRHLACVSKFAIVSNRISKWCKPTASQQCRFRDPTTTTWEKRCTNLCVPLLPVCSHHLVQMRPAPDYVKISSNEPTYNEHSLDAFAKSEKSVIEPNINVHSVVDVKSICSSIPIISTDLDHNSSCSEVSTLISNKPIKFGDHIKSLHSRLNRGGKGHFDQSIVSNPNLPTLQILPQMYGSGVFIVSARRSPIGRMSGCLSGLSAHQLGGQVISSVLDNVVDGSANPNELKNHIMEHLEEVIVGQVLTTSAGQNPARQAAILAGIPYCVPAWCVNMMCGSGLKSVCLGFDRLSLSSMVGGGWILAGGQESMSQAPHATPPRACLRRVGGQNTSELPNYGNFTLLDTIMNDALMDAFCNLPMGGTAENVARRFGISREEQDVFALRSQEKYASALKAGYFINEITPIKVPGIGTEEPTMVAVDEHPRPDTTLAKLSKLRPVFHADAKNGTVTAGNASGVNDGAAFLLLCRGDQLSKLGSRRPLARIVGWHQAGLEPELMGLGPIFAIRGLLSKISWKIESVDIFEINEAFASQCIAIATELCILPEKLNVSGGAIALGHPVGCSGARILVTLVHTLQRLCKEQHNNDSTTVRRGIAALCIGGGMGIAIAVETCV</sequence>
<dbReference type="GO" id="GO:0016747">
    <property type="term" value="F:acyltransferase activity, transferring groups other than amino-acyl groups"/>
    <property type="evidence" value="ECO:0007669"/>
    <property type="project" value="InterPro"/>
</dbReference>
<dbReference type="InterPro" id="IPR002155">
    <property type="entry name" value="Thiolase"/>
</dbReference>
<protein>
    <recommendedName>
        <fullName evidence="9">Acetyl-CoA acetyltransferase</fullName>
    </recommendedName>
</protein>
<dbReference type="Pfam" id="PF02803">
    <property type="entry name" value="Thiolase_C"/>
    <property type="match status" value="1"/>
</dbReference>
<dbReference type="PANTHER" id="PTHR18919">
    <property type="entry name" value="ACETYL-COA C-ACYLTRANSFERASE"/>
    <property type="match status" value="1"/>
</dbReference>
<dbReference type="Gene3D" id="3.40.47.10">
    <property type="match status" value="1"/>
</dbReference>
<gene>
    <name evidence="7" type="ORF">MN116_005183</name>
</gene>
<dbReference type="InterPro" id="IPR020610">
    <property type="entry name" value="Thiolase_AS"/>
</dbReference>
<evidence type="ECO:0008006" key="9">
    <source>
        <dbReference type="Google" id="ProtNLM"/>
    </source>
</evidence>
<feature type="domain" description="Thiolase N-terminal" evidence="5">
    <location>
        <begin position="406"/>
        <end position="692"/>
    </location>
</feature>